<evidence type="ECO:0000313" key="2">
    <source>
        <dbReference type="Proteomes" id="UP000325292"/>
    </source>
</evidence>
<dbReference type="EMBL" id="CP019454">
    <property type="protein sequence ID" value="AUW94371.1"/>
    <property type="molecule type" value="Genomic_DNA"/>
</dbReference>
<evidence type="ECO:0000313" key="1">
    <source>
        <dbReference type="EMBL" id="AUW94371.1"/>
    </source>
</evidence>
<accession>A0ABM6RSS9</accession>
<gene>
    <name evidence="1" type="ORF">BXT84_10815</name>
</gene>
<name>A0ABM6RSS9_9FIRM</name>
<dbReference type="InterPro" id="IPR008928">
    <property type="entry name" value="6-hairpin_glycosidase_sf"/>
</dbReference>
<proteinExistence type="predicted"/>
<keyword evidence="2" id="KW-1185">Reference proteome</keyword>
<dbReference type="SUPFAM" id="SSF48208">
    <property type="entry name" value="Six-hairpin glycosidases"/>
    <property type="match status" value="1"/>
</dbReference>
<evidence type="ECO:0008006" key="3">
    <source>
        <dbReference type="Google" id="ProtNLM"/>
    </source>
</evidence>
<dbReference type="Proteomes" id="UP000325292">
    <property type="component" value="Chromosome"/>
</dbReference>
<organism evidence="1 2">
    <name type="scientific">Sulfobacillus thermotolerans</name>
    <dbReference type="NCBI Taxonomy" id="338644"/>
    <lineage>
        <taxon>Bacteria</taxon>
        <taxon>Bacillati</taxon>
        <taxon>Bacillota</taxon>
        <taxon>Clostridia</taxon>
        <taxon>Eubacteriales</taxon>
        <taxon>Clostridiales Family XVII. Incertae Sedis</taxon>
        <taxon>Sulfobacillus</taxon>
    </lineage>
</organism>
<protein>
    <recommendedName>
        <fullName evidence="3">Glycosyl hydrolase</fullName>
    </recommendedName>
</protein>
<reference evidence="1 2" key="1">
    <citation type="journal article" date="2019" name="Sci. Rep.">
        <title>Sulfobacillus thermotolerans: new insights into resistance and metabolic capacities of acidophilic chemolithotrophs.</title>
        <authorList>
            <person name="Panyushkina A.E."/>
            <person name="Babenko V.V."/>
            <person name="Nikitina A.S."/>
            <person name="Selezneva O.V."/>
            <person name="Tsaplina I.A."/>
            <person name="Letarova M.A."/>
            <person name="Kostryukova E.S."/>
            <person name="Letarov A.V."/>
        </authorList>
    </citation>
    <scope>NUCLEOTIDE SEQUENCE [LARGE SCALE GENOMIC DNA]</scope>
    <source>
        <strain evidence="1 2">Kr1</strain>
    </source>
</reference>
<sequence>MSNRLPQALANLDAWLQTMRQPGGYGGPVAHWWRDQFVYTGPGLDWRYEGILIGYSELWDKTHEVQWLARLKQAAEDLKSGQLSDGSYRMSRFEQNPGTLGTPHEAAASLGLLTAMERTGDLTLLATARANLDNLIHRLWDPTTHGFTDKPGVPGRVPNKLATFSQALCLLAHLTQDDQYLEYAKIAIDDVLRFQIDRGRFQGAVHQYAPDNQHGDHRLFPYYNARCINPLLTAAKVFSDPTYSQAAARIMDFLRQTMADDGSWPQIVYTSGRRVDYPRWLAGTADILYAFHRIGEPLPARALDRLLASQLPSGAFPTAIGFGRKTHRHAPLDPPDYRDLIPVVGWNDKVLRLLAARLPPATTLPPPNIQPYSRPARITAKDTVFTETIQMFQYGSDYTVSKSAPWAKGEILWG</sequence>
<dbReference type="Gene3D" id="1.50.10.20">
    <property type="match status" value="1"/>
</dbReference>